<dbReference type="AlphaFoldDB" id="A0A928VSU2"/>
<evidence type="ECO:0000313" key="2">
    <source>
        <dbReference type="Proteomes" id="UP000621799"/>
    </source>
</evidence>
<organism evidence="1 2">
    <name type="scientific">Zarconia navalis LEGE 11467</name>
    <dbReference type="NCBI Taxonomy" id="1828826"/>
    <lineage>
        <taxon>Bacteria</taxon>
        <taxon>Bacillati</taxon>
        <taxon>Cyanobacteriota</taxon>
        <taxon>Cyanophyceae</taxon>
        <taxon>Oscillatoriophycideae</taxon>
        <taxon>Oscillatoriales</taxon>
        <taxon>Oscillatoriales incertae sedis</taxon>
        <taxon>Zarconia</taxon>
        <taxon>Zarconia navalis</taxon>
    </lineage>
</organism>
<gene>
    <name evidence="1" type="ORF">IQ235_02305</name>
</gene>
<dbReference type="EMBL" id="JADEXN010000021">
    <property type="protein sequence ID" value="MBE9039627.1"/>
    <property type="molecule type" value="Genomic_DNA"/>
</dbReference>
<accession>A0A928VSU2</accession>
<keyword evidence="2" id="KW-1185">Reference proteome</keyword>
<sequence length="109" mass="12311">MSERSHHHRELFGIAPSSVTLNSGSVRTWVRPRSVKIIGVEYSNLDRGGDPAGRVFQSLRTSMPDRDPIGYATFANLHFRRSMWGEIDRLHSSCPLLSNTVRRPHTLGL</sequence>
<proteinExistence type="predicted"/>
<name>A0A928VSU2_9CYAN</name>
<protein>
    <submittedName>
        <fullName evidence="1">Uncharacterized protein</fullName>
    </submittedName>
</protein>
<comment type="caution">
    <text evidence="1">The sequence shown here is derived from an EMBL/GenBank/DDBJ whole genome shotgun (WGS) entry which is preliminary data.</text>
</comment>
<dbReference type="Proteomes" id="UP000621799">
    <property type="component" value="Unassembled WGS sequence"/>
</dbReference>
<dbReference type="RefSeq" id="WP_264319886.1">
    <property type="nucleotide sequence ID" value="NZ_JADEXN010000021.1"/>
</dbReference>
<evidence type="ECO:0000313" key="1">
    <source>
        <dbReference type="EMBL" id="MBE9039627.1"/>
    </source>
</evidence>
<reference evidence="1" key="1">
    <citation type="submission" date="2020-10" db="EMBL/GenBank/DDBJ databases">
        <authorList>
            <person name="Castelo-Branco R."/>
            <person name="Eusebio N."/>
            <person name="Adriana R."/>
            <person name="Vieira A."/>
            <person name="Brugerolle De Fraissinette N."/>
            <person name="Rezende De Castro R."/>
            <person name="Schneider M.P."/>
            <person name="Vasconcelos V."/>
            <person name="Leao P.N."/>
        </authorList>
    </citation>
    <scope>NUCLEOTIDE SEQUENCE</scope>
    <source>
        <strain evidence="1">LEGE 11467</strain>
    </source>
</reference>